<name>A0ABZ2J303_9CHLR</name>
<evidence type="ECO:0000259" key="1">
    <source>
        <dbReference type="SMART" id="SM00834"/>
    </source>
</evidence>
<organism evidence="2 3">
    <name type="scientific">Candidatus Dehalogenimonas loeffleri</name>
    <dbReference type="NCBI Taxonomy" id="3127115"/>
    <lineage>
        <taxon>Bacteria</taxon>
        <taxon>Bacillati</taxon>
        <taxon>Chloroflexota</taxon>
        <taxon>Dehalococcoidia</taxon>
        <taxon>Dehalococcoidales</taxon>
        <taxon>Dehalococcoidaceae</taxon>
        <taxon>Dehalogenimonas</taxon>
    </lineage>
</organism>
<dbReference type="Proteomes" id="UP001375370">
    <property type="component" value="Chromosome"/>
</dbReference>
<dbReference type="Gene3D" id="2.20.28.30">
    <property type="entry name" value="RNA polymerase ii, chain L"/>
    <property type="match status" value="1"/>
</dbReference>
<keyword evidence="3" id="KW-1185">Reference proteome</keyword>
<protein>
    <submittedName>
        <fullName evidence="2">Zinc ribbon domain-containing protein</fullName>
    </submittedName>
</protein>
<feature type="domain" description="Putative regulatory protein FmdB zinc ribbon" evidence="1">
    <location>
        <begin position="1"/>
        <end position="42"/>
    </location>
</feature>
<evidence type="ECO:0000313" key="2">
    <source>
        <dbReference type="EMBL" id="WWX25252.1"/>
    </source>
</evidence>
<dbReference type="Pfam" id="PF09723">
    <property type="entry name" value="Zn_ribbon_8"/>
    <property type="match status" value="1"/>
</dbReference>
<sequence>MPIYEYSCKKCESKFELLRHFSDAAEVTCPKCGGVEVEKVLSSFSCGGSSGGYGAMGCAPSVSS</sequence>
<dbReference type="PANTHER" id="PTHR34404">
    <property type="entry name" value="REGULATORY PROTEIN, FMDB FAMILY"/>
    <property type="match status" value="1"/>
</dbReference>
<reference evidence="2 3" key="1">
    <citation type="submission" date="2024-03" db="EMBL/GenBank/DDBJ databases">
        <title>A Dehalogenimonas Isolated from Estuarine Sediments Dihaloeliminates Chlorinated Alkanes.</title>
        <authorList>
            <person name="Yang Y."/>
            <person name="Wang H."/>
        </authorList>
    </citation>
    <scope>NUCLEOTIDE SEQUENCE [LARGE SCALE GENOMIC DNA]</scope>
    <source>
        <strain evidence="2 3">W</strain>
    </source>
</reference>
<evidence type="ECO:0000313" key="3">
    <source>
        <dbReference type="Proteomes" id="UP001375370"/>
    </source>
</evidence>
<dbReference type="PANTHER" id="PTHR34404:SF3">
    <property type="entry name" value="REGULATORY PROTEIN, FMDB FAMILY"/>
    <property type="match status" value="1"/>
</dbReference>
<accession>A0ABZ2J303</accession>
<dbReference type="RefSeq" id="WP_338737392.1">
    <property type="nucleotide sequence ID" value="NZ_CP146612.1"/>
</dbReference>
<gene>
    <name evidence="2" type="ORF">V8247_08335</name>
</gene>
<proteinExistence type="predicted"/>
<dbReference type="InterPro" id="IPR013429">
    <property type="entry name" value="Regulatory_FmdB_Zinc_ribbon"/>
</dbReference>
<dbReference type="NCBIfam" id="TIGR02605">
    <property type="entry name" value="CxxC_CxxC_SSSS"/>
    <property type="match status" value="1"/>
</dbReference>
<dbReference type="SMART" id="SM00834">
    <property type="entry name" value="CxxC_CXXC_SSSS"/>
    <property type="match status" value="1"/>
</dbReference>
<dbReference type="EMBL" id="CP146612">
    <property type="protein sequence ID" value="WWX25252.1"/>
    <property type="molecule type" value="Genomic_DNA"/>
</dbReference>